<dbReference type="GO" id="GO:0016887">
    <property type="term" value="F:ATP hydrolysis activity"/>
    <property type="evidence" value="ECO:0007669"/>
    <property type="project" value="InterPro"/>
</dbReference>
<name>A0AAJ5WR80_9BACT</name>
<dbReference type="GO" id="GO:0005524">
    <property type="term" value="F:ATP binding"/>
    <property type="evidence" value="ECO:0007669"/>
    <property type="project" value="InterPro"/>
</dbReference>
<evidence type="ECO:0000313" key="3">
    <source>
        <dbReference type="Proteomes" id="UP001220610"/>
    </source>
</evidence>
<dbReference type="InterPro" id="IPR003593">
    <property type="entry name" value="AAA+_ATPase"/>
</dbReference>
<reference evidence="2" key="1">
    <citation type="submission" date="2023-03" db="EMBL/GenBank/DDBJ databases">
        <title>Andean soil-derived lignocellulolytic bacterial consortium as a source of novel taxa and putative plastic-active enzymes.</title>
        <authorList>
            <person name="Diaz-Garcia L."/>
            <person name="Chuvochina M."/>
            <person name="Feuerriegel G."/>
            <person name="Bunk B."/>
            <person name="Sproer C."/>
            <person name="Streit W.R."/>
            <person name="Rodriguez L.M."/>
            <person name="Overmann J."/>
            <person name="Jimenez D.J."/>
        </authorList>
    </citation>
    <scope>NUCLEOTIDE SEQUENCE</scope>
    <source>
        <strain evidence="2">MAG 7</strain>
    </source>
</reference>
<dbReference type="Gene3D" id="3.40.50.300">
    <property type="entry name" value="P-loop containing nucleotide triphosphate hydrolases"/>
    <property type="match status" value="1"/>
</dbReference>
<dbReference type="Proteomes" id="UP001220610">
    <property type="component" value="Chromosome"/>
</dbReference>
<dbReference type="EMBL" id="CP119311">
    <property type="protein sequence ID" value="WEK35491.1"/>
    <property type="molecule type" value="Genomic_DNA"/>
</dbReference>
<dbReference type="InterPro" id="IPR003959">
    <property type="entry name" value="ATPase_AAA_core"/>
</dbReference>
<dbReference type="Pfam" id="PF12458">
    <property type="entry name" value="DUF3686"/>
    <property type="match status" value="1"/>
</dbReference>
<dbReference type="Pfam" id="PF25472">
    <property type="entry name" value="DUF7902"/>
    <property type="match status" value="1"/>
</dbReference>
<evidence type="ECO:0000313" key="2">
    <source>
        <dbReference type="EMBL" id="WEK35491.1"/>
    </source>
</evidence>
<dbReference type="InterPro" id="IPR027417">
    <property type="entry name" value="P-loop_NTPase"/>
</dbReference>
<organism evidence="2 3">
    <name type="scientific">Candidatus Pseudobacter hemicellulosilyticus</name>
    <dbReference type="NCBI Taxonomy" id="3121375"/>
    <lineage>
        <taxon>Bacteria</taxon>
        <taxon>Pseudomonadati</taxon>
        <taxon>Bacteroidota</taxon>
        <taxon>Chitinophagia</taxon>
        <taxon>Chitinophagales</taxon>
        <taxon>Chitinophagaceae</taxon>
        <taxon>Pseudobacter</taxon>
    </lineage>
</organism>
<evidence type="ECO:0000259" key="1">
    <source>
        <dbReference type="SMART" id="SM00382"/>
    </source>
</evidence>
<sequence>MADTEQQAVAALDSGTYEIIRNRLTDQRLELAQRLARLNTARKEIFSSAGFELIANQRISTENHGVARGIMAFGDLCIFAYNVHFGLREDIKLSDVFSIYRFQDNHFDPQPLTLINDAAFVTDFTNLYKYYRDSIFGKFRRTENFLYMIFQTSKNPEDRKAFKWLVKNNQLTYIDDRSIHEVKLSLQHDFQWIKTTLEDRRLGIHPHISILDKVFIEAVGGDITFKIEDNTDTGRGIYAEPVLNKDQQLDDAEYHYADLGNLIALRIKPYQEEERSYIFNVRTKEVVPISMLLDAGILLPDNQGVIFPNGYYLQNGEYKIFDSAITDLDFVRSIASPNGEDFLYIFYQNLTNTYVLMSYNVIMQQVETPIICNGFTVLDNGTLIYFRSENEAVRHHQVQIWQTPYSAVLVENAAMSNNVLYKIGNKDIVAAMAESQEVIQLLLKEDSYEGLYEDIYKKANDITDSFFWIKDPATFDLATPLLQIREIASTAIDEFAKVQAQRQHARDALKGMQQKVAQLVIDVKNAVITSLDQLVRLLAATRAMQGSVIDLLNVKYVDQTAVQQLKETLQQYTASLSQDTVSFLLQEKALQPYEDKVAQQKQVVTTVTKVIDAQAVEQAVKGIAGELEMLVDILNSLKIEDTTQTTRIIEKISLIFASLNEVRADLTRTIQSLRSKEATGEFHAQLTLLEQSIVNFLDLSDTPEKCEDYFTRISIQVEELESKFADFGDFVEKIADKRDEVIKAFNGRKELLIAQLNKRTSALEQIGIRVLKNIGNKAQAMDSKEAIYAFFSSDPMIEKIRSLADELRAAGDVAKAENLENLLKVAQEDALRNLKDRTELFVDGQNIIGLGSYKFVVNRQQLNLTIVRRNEVLFYHLIGTSFYKEVSSEELYKYRHLWEQELVSENAAVYRGEYLAYQAWQESRQQGAGWNSEAFINERVEKDYSAAYLKGVHNTDALLIFQQVQRLQEALGVLQYAPAIRVAAQLFWFQLDPQLSQHLLQLISAAQLIQDSFPDNRQFLFVEKRIIKQYRLQKPVTEPVDEHLLAQYLYTEFAGSRFFTASQQALQLKKDFREFLQAKKKTDAFLQDATHANFSVTERFYLIQNWVAAFLQSQPATDRYNEQYLDEAVCLLLFNNHGYREHAASDTAVVTGLKGTHGVINEQTYRLHYHSFMAKLQDYTQQVVPGYLAFNQQKEQLVSSYARALKIAEFEPKVLGSFVRNRLINEVYFPLIGANMAKQIGAAGDEKRTARMGMLLLVSPPGYGKTTLMEYLAKTMGLHFVKINGPTIGHSIVSIDPAEATTSGAREELKKINLAFEMADNVMLYVDDIQHCSPEFLQQFISLADGQRKMDGIFEGSSKTYDLRGKRFCVVMAGNPYTESGEKFKIPDMLANRSDVYNLGDVTGNSEQLFNLSLVENAVAENRILQRISNRSFEDLYKLVNYIETQSDLLPDLEGNYTAQEVEDVLAVLKHILQIRDLVIRVNQQYIASAAMKDAYRTEPAFKLQGSYRNMNKMVGKVVPLMNQEEVKTLLLSHYEGESQTLTSDAEANLLKLKELAGFLTPEEQDRWEQIRLIFQKNNRFGGLDQADTSGKMLAELSNFGEQLQAIVKALTKP</sequence>
<dbReference type="SMART" id="SM00382">
    <property type="entry name" value="AAA"/>
    <property type="match status" value="1"/>
</dbReference>
<dbReference type="InterPro" id="IPR057224">
    <property type="entry name" value="DUF7902"/>
</dbReference>
<protein>
    <submittedName>
        <fullName evidence="2">DNA repair ATPase</fullName>
    </submittedName>
</protein>
<dbReference type="InterPro" id="IPR020958">
    <property type="entry name" value="DUF3686"/>
</dbReference>
<gene>
    <name evidence="2" type="ORF">P0Y53_23615</name>
</gene>
<feature type="domain" description="AAA+ ATPase" evidence="1">
    <location>
        <begin position="1251"/>
        <end position="1400"/>
    </location>
</feature>
<proteinExistence type="predicted"/>
<dbReference type="Pfam" id="PF00004">
    <property type="entry name" value="AAA"/>
    <property type="match status" value="1"/>
</dbReference>
<dbReference type="SUPFAM" id="SSF52540">
    <property type="entry name" value="P-loop containing nucleoside triphosphate hydrolases"/>
    <property type="match status" value="1"/>
</dbReference>
<accession>A0AAJ5WR80</accession>